<evidence type="ECO:0000313" key="2">
    <source>
        <dbReference type="Proteomes" id="UP000736335"/>
    </source>
</evidence>
<keyword evidence="2" id="KW-1185">Reference proteome</keyword>
<proteinExistence type="predicted"/>
<reference evidence="1" key="1">
    <citation type="journal article" date="2020" name="Nat. Commun.">
        <title>Large-scale genome sequencing of mycorrhizal fungi provides insights into the early evolution of symbiotic traits.</title>
        <authorList>
            <person name="Miyauchi S."/>
            <person name="Kiss E."/>
            <person name="Kuo A."/>
            <person name="Drula E."/>
            <person name="Kohler A."/>
            <person name="Sanchez-Garcia M."/>
            <person name="Morin E."/>
            <person name="Andreopoulos B."/>
            <person name="Barry K.W."/>
            <person name="Bonito G."/>
            <person name="Buee M."/>
            <person name="Carver A."/>
            <person name="Chen C."/>
            <person name="Cichocki N."/>
            <person name="Clum A."/>
            <person name="Culley D."/>
            <person name="Crous P.W."/>
            <person name="Fauchery L."/>
            <person name="Girlanda M."/>
            <person name="Hayes R.D."/>
            <person name="Keri Z."/>
            <person name="LaButti K."/>
            <person name="Lipzen A."/>
            <person name="Lombard V."/>
            <person name="Magnuson J."/>
            <person name="Maillard F."/>
            <person name="Murat C."/>
            <person name="Nolan M."/>
            <person name="Ohm R.A."/>
            <person name="Pangilinan J."/>
            <person name="Pereira M.F."/>
            <person name="Perotto S."/>
            <person name="Peter M."/>
            <person name="Pfister S."/>
            <person name="Riley R."/>
            <person name="Sitrit Y."/>
            <person name="Stielow J.B."/>
            <person name="Szollosi G."/>
            <person name="Zifcakova L."/>
            <person name="Stursova M."/>
            <person name="Spatafora J.W."/>
            <person name="Tedersoo L."/>
            <person name="Vaario L.M."/>
            <person name="Yamada A."/>
            <person name="Yan M."/>
            <person name="Wang P."/>
            <person name="Xu J."/>
            <person name="Bruns T."/>
            <person name="Baldrian P."/>
            <person name="Vilgalys R."/>
            <person name="Dunand C."/>
            <person name="Henrissat B."/>
            <person name="Grigoriev I.V."/>
            <person name="Hibbett D."/>
            <person name="Nagy L.G."/>
            <person name="Martin F.M."/>
        </authorList>
    </citation>
    <scope>NUCLEOTIDE SEQUENCE</scope>
    <source>
        <strain evidence="1">UH-Tt-Lm1</strain>
    </source>
</reference>
<accession>A0A9P6L3E0</accession>
<gene>
    <name evidence="1" type="ORF">BJ322DRAFT_1111489</name>
</gene>
<protein>
    <submittedName>
        <fullName evidence="1">Uncharacterized protein</fullName>
    </submittedName>
</protein>
<evidence type="ECO:0000313" key="1">
    <source>
        <dbReference type="EMBL" id="KAF9781561.1"/>
    </source>
</evidence>
<dbReference type="OrthoDB" id="3267419at2759"/>
<organism evidence="1 2">
    <name type="scientific">Thelephora terrestris</name>
    <dbReference type="NCBI Taxonomy" id="56493"/>
    <lineage>
        <taxon>Eukaryota</taxon>
        <taxon>Fungi</taxon>
        <taxon>Dikarya</taxon>
        <taxon>Basidiomycota</taxon>
        <taxon>Agaricomycotina</taxon>
        <taxon>Agaricomycetes</taxon>
        <taxon>Thelephorales</taxon>
        <taxon>Thelephoraceae</taxon>
        <taxon>Thelephora</taxon>
    </lineage>
</organism>
<dbReference type="Proteomes" id="UP000736335">
    <property type="component" value="Unassembled WGS sequence"/>
</dbReference>
<dbReference type="AlphaFoldDB" id="A0A9P6L3E0"/>
<comment type="caution">
    <text evidence="1">The sequence shown here is derived from an EMBL/GenBank/DDBJ whole genome shotgun (WGS) entry which is preliminary data.</text>
</comment>
<name>A0A9P6L3E0_9AGAM</name>
<reference evidence="1" key="2">
    <citation type="submission" date="2020-11" db="EMBL/GenBank/DDBJ databases">
        <authorList>
            <consortium name="DOE Joint Genome Institute"/>
            <person name="Kuo A."/>
            <person name="Miyauchi S."/>
            <person name="Kiss E."/>
            <person name="Drula E."/>
            <person name="Kohler A."/>
            <person name="Sanchez-Garcia M."/>
            <person name="Andreopoulos B."/>
            <person name="Barry K.W."/>
            <person name="Bonito G."/>
            <person name="Buee M."/>
            <person name="Carver A."/>
            <person name="Chen C."/>
            <person name="Cichocki N."/>
            <person name="Clum A."/>
            <person name="Culley D."/>
            <person name="Crous P.W."/>
            <person name="Fauchery L."/>
            <person name="Girlanda M."/>
            <person name="Hayes R."/>
            <person name="Keri Z."/>
            <person name="Labutti K."/>
            <person name="Lipzen A."/>
            <person name="Lombard V."/>
            <person name="Magnuson J."/>
            <person name="Maillard F."/>
            <person name="Morin E."/>
            <person name="Murat C."/>
            <person name="Nolan M."/>
            <person name="Ohm R."/>
            <person name="Pangilinan J."/>
            <person name="Pereira M."/>
            <person name="Perotto S."/>
            <person name="Peter M."/>
            <person name="Riley R."/>
            <person name="Sitrit Y."/>
            <person name="Stielow B."/>
            <person name="Szollosi G."/>
            <person name="Zifcakova L."/>
            <person name="Stursova M."/>
            <person name="Spatafora J.W."/>
            <person name="Tedersoo L."/>
            <person name="Vaario L.-M."/>
            <person name="Yamada A."/>
            <person name="Yan M."/>
            <person name="Wang P."/>
            <person name="Xu J."/>
            <person name="Bruns T."/>
            <person name="Baldrian P."/>
            <person name="Vilgalys R."/>
            <person name="Henrissat B."/>
            <person name="Grigoriev I.V."/>
            <person name="Hibbett D."/>
            <person name="Nagy L.G."/>
            <person name="Martin F.M."/>
        </authorList>
    </citation>
    <scope>NUCLEOTIDE SEQUENCE</scope>
    <source>
        <strain evidence="1">UH-Tt-Lm1</strain>
    </source>
</reference>
<dbReference type="EMBL" id="WIUZ02000013">
    <property type="protein sequence ID" value="KAF9781561.1"/>
    <property type="molecule type" value="Genomic_DNA"/>
</dbReference>
<sequence length="281" mass="31670">MSFGTLLVATRSILSEFSAARSSAKTIPGRHVKSFAFNLCLVANGIRAGFLLDTFTPPNPLELFFSLLQALHQALPEFGRVLHIHDELSNQAFFVNTALLQKNRKDARILGGGLTEEVMRVASDSWIDYVILETPPVLMTRPPELQQIWDHIIGNFTRNPSTRVIQIPSELTSGREHLLIPLAAFFLEYPVGYVPLDANQATFLNHIPLDVYECVLQDWGEERTLLKFSCPQCVSQSVARLSPDEVCRRLVGRFQPRLRAADPSWRLKVLHTQETLPRVSL</sequence>